<keyword evidence="4 6" id="KW-1133">Transmembrane helix</keyword>
<dbReference type="GO" id="GO:0016020">
    <property type="term" value="C:membrane"/>
    <property type="evidence" value="ECO:0007669"/>
    <property type="project" value="UniProtKB-SubCell"/>
</dbReference>
<evidence type="ECO:0000313" key="10">
    <source>
        <dbReference type="Proteomes" id="UP000663856"/>
    </source>
</evidence>
<comment type="similarity">
    <text evidence="2 6">Belongs to the peroxisomal membrane protein PXMP2/4 family.</text>
</comment>
<dbReference type="Pfam" id="PF04419">
    <property type="entry name" value="SERF-like_N"/>
    <property type="match status" value="1"/>
</dbReference>
<dbReference type="Pfam" id="PF04117">
    <property type="entry name" value="Mpv17_PMP22"/>
    <property type="match status" value="1"/>
</dbReference>
<feature type="region of interest" description="Disordered" evidence="7">
    <location>
        <begin position="1"/>
        <end position="38"/>
    </location>
</feature>
<dbReference type="Proteomes" id="UP000663856">
    <property type="component" value="Unassembled WGS sequence"/>
</dbReference>
<feature type="transmembrane region" description="Helical" evidence="6">
    <location>
        <begin position="122"/>
        <end position="143"/>
    </location>
</feature>
<dbReference type="PANTHER" id="PTHR11266">
    <property type="entry name" value="PEROXISOMAL MEMBRANE PROTEIN 2, PXMP2 MPV17"/>
    <property type="match status" value="1"/>
</dbReference>
<keyword evidence="3 6" id="KW-0812">Transmembrane</keyword>
<dbReference type="AlphaFoldDB" id="A0A816XWG3"/>
<feature type="domain" description="Small EDRK-rich factor-like N-terminal" evidence="8">
    <location>
        <begin position="1"/>
        <end position="27"/>
    </location>
</feature>
<dbReference type="InterPro" id="IPR007513">
    <property type="entry name" value="SERF-like_N"/>
</dbReference>
<evidence type="ECO:0000256" key="2">
    <source>
        <dbReference type="ARBA" id="ARBA00006824"/>
    </source>
</evidence>
<evidence type="ECO:0000256" key="5">
    <source>
        <dbReference type="ARBA" id="ARBA00023136"/>
    </source>
</evidence>
<gene>
    <name evidence="9" type="ORF">WKI299_LOCUS30283</name>
</gene>
<accession>A0A816XWG3</accession>
<name>A0A816XWG3_9BILA</name>
<evidence type="ECO:0000256" key="3">
    <source>
        <dbReference type="ARBA" id="ARBA00022692"/>
    </source>
</evidence>
<evidence type="ECO:0000313" key="9">
    <source>
        <dbReference type="EMBL" id="CAF2151018.1"/>
    </source>
</evidence>
<evidence type="ECO:0000256" key="6">
    <source>
        <dbReference type="RuleBase" id="RU363053"/>
    </source>
</evidence>
<dbReference type="EMBL" id="CAJNRF010013700">
    <property type="protein sequence ID" value="CAF2151018.1"/>
    <property type="molecule type" value="Genomic_DNA"/>
</dbReference>
<comment type="subcellular location">
    <subcellularLocation>
        <location evidence="1">Membrane</location>
        <topology evidence="1">Multi-pass membrane protein</topology>
    </subcellularLocation>
</comment>
<feature type="transmembrane region" description="Helical" evidence="6">
    <location>
        <begin position="88"/>
        <end position="110"/>
    </location>
</feature>
<organism evidence="9 10">
    <name type="scientific">Rotaria magnacalcarata</name>
    <dbReference type="NCBI Taxonomy" id="392030"/>
    <lineage>
        <taxon>Eukaryota</taxon>
        <taxon>Metazoa</taxon>
        <taxon>Spiralia</taxon>
        <taxon>Gnathifera</taxon>
        <taxon>Rotifera</taxon>
        <taxon>Eurotatoria</taxon>
        <taxon>Bdelloidea</taxon>
        <taxon>Philodinida</taxon>
        <taxon>Philodinidae</taxon>
        <taxon>Rotaria</taxon>
    </lineage>
</organism>
<dbReference type="GO" id="GO:0005739">
    <property type="term" value="C:mitochondrion"/>
    <property type="evidence" value="ECO:0007669"/>
    <property type="project" value="TreeGrafter"/>
</dbReference>
<feature type="transmembrane region" description="Helical" evidence="6">
    <location>
        <begin position="222"/>
        <end position="243"/>
    </location>
</feature>
<dbReference type="PANTHER" id="PTHR11266:SF8">
    <property type="entry name" value="MPV17-LIKE PROTEIN 2"/>
    <property type="match status" value="1"/>
</dbReference>
<keyword evidence="5 6" id="KW-0472">Membrane</keyword>
<dbReference type="InterPro" id="IPR007248">
    <property type="entry name" value="Mpv17_PMP22"/>
</dbReference>
<evidence type="ECO:0000256" key="7">
    <source>
        <dbReference type="SAM" id="MobiDB-lite"/>
    </source>
</evidence>
<proteinExistence type="inferred from homology"/>
<sequence>MTRGNQRDLAREKNQKNQKNKGQSAADTDANKGLSLQERQLRDAARMREKQLLAQQKKTAGNNNEPDGGATANFIDPMIRTFFRRYKLFLYNVTSAAVVLTLGDFCVQTLYDKKKTLDEKRLFAACITGAAMGIEGHVWYGFLDRIIAQATWRNSLKKVICDQTVAAPIYTVTYIMGTSILEGRTSFGQLKSDMKENFVPLYLADCVIFIPVQMINFRYIPAYYRVPFMFMVSFIFNMFLSAYKHTHEEHAKSK</sequence>
<evidence type="ECO:0000256" key="1">
    <source>
        <dbReference type="ARBA" id="ARBA00004141"/>
    </source>
</evidence>
<feature type="transmembrane region" description="Helical" evidence="6">
    <location>
        <begin position="198"/>
        <end position="216"/>
    </location>
</feature>
<comment type="caution">
    <text evidence="9">The sequence shown here is derived from an EMBL/GenBank/DDBJ whole genome shotgun (WGS) entry which is preliminary data.</text>
</comment>
<feature type="compositionally biased region" description="Basic and acidic residues" evidence="7">
    <location>
        <begin position="1"/>
        <end position="15"/>
    </location>
</feature>
<evidence type="ECO:0000259" key="8">
    <source>
        <dbReference type="Pfam" id="PF04419"/>
    </source>
</evidence>
<evidence type="ECO:0000256" key="4">
    <source>
        <dbReference type="ARBA" id="ARBA00022989"/>
    </source>
</evidence>
<protein>
    <recommendedName>
        <fullName evidence="8">Small EDRK-rich factor-like N-terminal domain-containing protein</fullName>
    </recommendedName>
</protein>
<reference evidence="9" key="1">
    <citation type="submission" date="2021-02" db="EMBL/GenBank/DDBJ databases">
        <authorList>
            <person name="Nowell W R."/>
        </authorList>
    </citation>
    <scope>NUCLEOTIDE SEQUENCE</scope>
</reference>
<dbReference type="GO" id="GO:0061668">
    <property type="term" value="P:mitochondrial ribosome assembly"/>
    <property type="evidence" value="ECO:0007669"/>
    <property type="project" value="TreeGrafter"/>
</dbReference>